<protein>
    <submittedName>
        <fullName evidence="1">Uncharacterized protein</fullName>
    </submittedName>
</protein>
<reference evidence="1" key="1">
    <citation type="submission" date="2022-05" db="EMBL/GenBank/DDBJ databases">
        <title>Chromosome-level genome of Chaenocephalus aceratus.</title>
        <authorList>
            <person name="Park H."/>
        </authorList>
    </citation>
    <scope>NUCLEOTIDE SEQUENCE</scope>
    <source>
        <strain evidence="1">KU_202001</strain>
    </source>
</reference>
<organism evidence="1 2">
    <name type="scientific">Chaenocephalus aceratus</name>
    <name type="common">Blackfin icefish</name>
    <name type="synonym">Chaenichthys aceratus</name>
    <dbReference type="NCBI Taxonomy" id="36190"/>
    <lineage>
        <taxon>Eukaryota</taxon>
        <taxon>Metazoa</taxon>
        <taxon>Chordata</taxon>
        <taxon>Craniata</taxon>
        <taxon>Vertebrata</taxon>
        <taxon>Euteleostomi</taxon>
        <taxon>Actinopterygii</taxon>
        <taxon>Neopterygii</taxon>
        <taxon>Teleostei</taxon>
        <taxon>Neoteleostei</taxon>
        <taxon>Acanthomorphata</taxon>
        <taxon>Eupercaria</taxon>
        <taxon>Perciformes</taxon>
        <taxon>Notothenioidei</taxon>
        <taxon>Channichthyidae</taxon>
        <taxon>Chaenocephalus</taxon>
    </lineage>
</organism>
<dbReference type="Proteomes" id="UP001057452">
    <property type="component" value="Chromosome 10"/>
</dbReference>
<sequence length="102" mass="10639">ANSPGLLNRICTHTPPFTTLPSATNEKDISIRGEAFDASWVAGSRRAEGTGGTDLSHSVTSLSASGDNPPFLHPTPSLPAPHLSLPTGQDIPPEALLRYNPA</sequence>
<accession>A0ACB9WZ14</accession>
<comment type="caution">
    <text evidence="1">The sequence shown here is derived from an EMBL/GenBank/DDBJ whole genome shotgun (WGS) entry which is preliminary data.</text>
</comment>
<evidence type="ECO:0000313" key="1">
    <source>
        <dbReference type="EMBL" id="KAI4819335.1"/>
    </source>
</evidence>
<gene>
    <name evidence="1" type="ORF">KUCAC02_004586</name>
</gene>
<evidence type="ECO:0000313" key="2">
    <source>
        <dbReference type="Proteomes" id="UP001057452"/>
    </source>
</evidence>
<dbReference type="EMBL" id="CM043794">
    <property type="protein sequence ID" value="KAI4819335.1"/>
    <property type="molecule type" value="Genomic_DNA"/>
</dbReference>
<keyword evidence="2" id="KW-1185">Reference proteome</keyword>
<feature type="non-terminal residue" evidence="1">
    <location>
        <position position="1"/>
    </location>
</feature>
<name>A0ACB9WZ14_CHAAC</name>
<feature type="non-terminal residue" evidence="1">
    <location>
        <position position="102"/>
    </location>
</feature>
<proteinExistence type="predicted"/>